<dbReference type="AlphaFoldDB" id="A0A9W7B8R0"/>
<evidence type="ECO:0000256" key="1">
    <source>
        <dbReference type="SAM" id="MobiDB-lite"/>
    </source>
</evidence>
<organism evidence="2 3">
    <name type="scientific">Triparma strigata</name>
    <dbReference type="NCBI Taxonomy" id="1606541"/>
    <lineage>
        <taxon>Eukaryota</taxon>
        <taxon>Sar</taxon>
        <taxon>Stramenopiles</taxon>
        <taxon>Ochrophyta</taxon>
        <taxon>Bolidophyceae</taxon>
        <taxon>Parmales</taxon>
        <taxon>Triparmaceae</taxon>
        <taxon>Triparma</taxon>
    </lineage>
</organism>
<reference evidence="3" key="1">
    <citation type="journal article" date="2023" name="Commun. Biol.">
        <title>Genome analysis of Parmales, the sister group of diatoms, reveals the evolutionary specialization of diatoms from phago-mixotrophs to photoautotrophs.</title>
        <authorList>
            <person name="Ban H."/>
            <person name="Sato S."/>
            <person name="Yoshikawa S."/>
            <person name="Yamada K."/>
            <person name="Nakamura Y."/>
            <person name="Ichinomiya M."/>
            <person name="Sato N."/>
            <person name="Blanc-Mathieu R."/>
            <person name="Endo H."/>
            <person name="Kuwata A."/>
            <person name="Ogata H."/>
        </authorList>
    </citation>
    <scope>NUCLEOTIDE SEQUENCE [LARGE SCALE GENOMIC DNA]</scope>
    <source>
        <strain evidence="3">NIES 3701</strain>
    </source>
</reference>
<proteinExistence type="predicted"/>
<gene>
    <name evidence="2" type="ORF">TrST_g79</name>
</gene>
<feature type="region of interest" description="Disordered" evidence="1">
    <location>
        <begin position="54"/>
        <end position="81"/>
    </location>
</feature>
<evidence type="ECO:0000313" key="3">
    <source>
        <dbReference type="Proteomes" id="UP001165085"/>
    </source>
</evidence>
<keyword evidence="3" id="KW-1185">Reference proteome</keyword>
<accession>A0A9W7B8R0</accession>
<feature type="compositionally biased region" description="Polar residues" evidence="1">
    <location>
        <begin position="57"/>
        <end position="76"/>
    </location>
</feature>
<protein>
    <submittedName>
        <fullName evidence="2">Uncharacterized protein</fullName>
    </submittedName>
</protein>
<evidence type="ECO:0000313" key="2">
    <source>
        <dbReference type="EMBL" id="GMH86351.1"/>
    </source>
</evidence>
<dbReference type="OrthoDB" id="187530at2759"/>
<dbReference type="Proteomes" id="UP001165085">
    <property type="component" value="Unassembled WGS sequence"/>
</dbReference>
<comment type="caution">
    <text evidence="2">The sequence shown here is derived from an EMBL/GenBank/DDBJ whole genome shotgun (WGS) entry which is preliminary data.</text>
</comment>
<name>A0A9W7B8R0_9STRA</name>
<sequence>MTGALISSDSPDWWQLSPATAVNPPSSRYAKLNAPKTLRGIAAIEMNIIGMKDHPRTASSSTRFDPMTSTNTQLSNVPDKPGRQEKLYALELNQPRARLQDPLSFNSRHRDVIEKEKRAFFRTKGFMESYLEDANTYRDFLVWQTAHPRGYTRGNNPSNFKPANDFYDFGGETKDTHTRSTSRLMVNRHLTSRNSTGASGSRSMKQSLSEPVLMKKVVDPPVTRVLPSPRTLRESAAKLTLGELEKFERTHHHLSGIEDMTKEELVQLIEKEGIEMPGERTFDPDTNTITIKKLKKKEYLEFVRQKLFSLDDKPMVKKGKKLGKNWCIVSVYKSRKGGVRICAYDTTRSMEYHLFLGAPMLEDLDIRKCPAQPVIEVDPYAFRDWSKSDAELAEEKRQEEARLNEIYLADWEDWSANVIERLVLTPQGDLVVGPAKLMANGLSKNFCLTGRDITDKEKAKDLPPSRVHIQKWFEMK</sequence>
<dbReference type="EMBL" id="BRXY01000312">
    <property type="protein sequence ID" value="GMH86351.1"/>
    <property type="molecule type" value="Genomic_DNA"/>
</dbReference>